<dbReference type="GO" id="GO:0003735">
    <property type="term" value="F:structural constituent of ribosome"/>
    <property type="evidence" value="ECO:0007669"/>
    <property type="project" value="InterPro"/>
</dbReference>
<gene>
    <name evidence="6 8" type="primary">rpl23</name>
</gene>
<protein>
    <recommendedName>
        <fullName evidence="6">Large ribosomal subunit protein uL23c</fullName>
    </recommendedName>
</protein>
<organism evidence="8">
    <name type="scientific">Euglena gracilis var. bacillaris</name>
    <dbReference type="NCBI Taxonomy" id="158060"/>
    <lineage>
        <taxon>Eukaryota</taxon>
        <taxon>Discoba</taxon>
        <taxon>Euglenozoa</taxon>
        <taxon>Euglenida</taxon>
        <taxon>Spirocuta</taxon>
        <taxon>Euglenophyceae</taxon>
        <taxon>Euglenales</taxon>
        <taxon>Euglenaceae</taxon>
        <taxon>Euglena</taxon>
    </lineage>
</organism>
<comment type="subcellular location">
    <subcellularLocation>
        <location evidence="6">Plastid</location>
        <location evidence="6">Chloroplast</location>
    </subcellularLocation>
</comment>
<dbReference type="GO" id="GO:1990904">
    <property type="term" value="C:ribonucleoprotein complex"/>
    <property type="evidence" value="ECO:0007669"/>
    <property type="project" value="UniProtKB-KW"/>
</dbReference>
<keyword evidence="2 6" id="KW-0699">rRNA-binding</keyword>
<dbReference type="InterPro" id="IPR013025">
    <property type="entry name" value="Ribosomal_uL23-like"/>
</dbReference>
<reference evidence="8" key="1">
    <citation type="journal article" date="2015" name="J. Eukaryot. Microbiol.">
        <title>Chloroplast Genome Evolution in the Euglenaceae.</title>
        <authorList>
            <person name="Bennett M.S."/>
            <person name="Triemer R.E."/>
        </authorList>
    </citation>
    <scope>NUCLEOTIDE SEQUENCE</scope>
    <source>
        <strain evidence="8">SAG 1224-5/15</strain>
    </source>
</reference>
<dbReference type="GO" id="GO:0009507">
    <property type="term" value="C:chloroplast"/>
    <property type="evidence" value="ECO:0007669"/>
    <property type="project" value="UniProtKB-SubCell"/>
</dbReference>
<keyword evidence="4 6" id="KW-0689">Ribosomal protein</keyword>
<dbReference type="InterPro" id="IPR001014">
    <property type="entry name" value="Ribosomal_uL23_CS"/>
</dbReference>
<keyword evidence="3 6" id="KW-0694">RNA-binding</keyword>
<evidence type="ECO:0000256" key="1">
    <source>
        <dbReference type="ARBA" id="ARBA00006700"/>
    </source>
</evidence>
<evidence type="ECO:0000256" key="7">
    <source>
        <dbReference type="RuleBase" id="RU003934"/>
    </source>
</evidence>
<dbReference type="PROSITE" id="PS00050">
    <property type="entry name" value="RIBOSOMAL_L23"/>
    <property type="match status" value="1"/>
</dbReference>
<dbReference type="GO" id="GO:0005840">
    <property type="term" value="C:ribosome"/>
    <property type="evidence" value="ECO:0007669"/>
    <property type="project" value="UniProtKB-KW"/>
</dbReference>
<comment type="similarity">
    <text evidence="1 6 7">Belongs to the universal ribosomal protein uL23 family.</text>
</comment>
<comment type="function">
    <text evidence="6">Binds to 23S rRNA.</text>
</comment>
<evidence type="ECO:0000256" key="4">
    <source>
        <dbReference type="ARBA" id="ARBA00022980"/>
    </source>
</evidence>
<evidence type="ECO:0000256" key="6">
    <source>
        <dbReference type="HAMAP-Rule" id="MF_01369"/>
    </source>
</evidence>
<accession>A0A0G3VP02</accession>
<dbReference type="Gene3D" id="3.30.70.330">
    <property type="match status" value="1"/>
</dbReference>
<dbReference type="GO" id="GO:0019843">
    <property type="term" value="F:rRNA binding"/>
    <property type="evidence" value="ECO:0007669"/>
    <property type="project" value="UniProtKB-UniRule"/>
</dbReference>
<keyword evidence="8" id="KW-0934">Plastid</keyword>
<dbReference type="InterPro" id="IPR012678">
    <property type="entry name" value="Ribosomal_uL23/eL15/eS24_sf"/>
</dbReference>
<evidence type="ECO:0000256" key="5">
    <source>
        <dbReference type="ARBA" id="ARBA00023274"/>
    </source>
</evidence>
<dbReference type="GO" id="GO:0006412">
    <property type="term" value="P:translation"/>
    <property type="evidence" value="ECO:0007669"/>
    <property type="project" value="UniProtKB-UniRule"/>
</dbReference>
<evidence type="ECO:0000256" key="2">
    <source>
        <dbReference type="ARBA" id="ARBA00022730"/>
    </source>
</evidence>
<dbReference type="HAMAP" id="MF_01369_B">
    <property type="entry name" value="Ribosomal_uL23_B"/>
    <property type="match status" value="1"/>
</dbReference>
<dbReference type="InterPro" id="IPR012677">
    <property type="entry name" value="Nucleotide-bd_a/b_plait_sf"/>
</dbReference>
<sequence>MISLIKSQILTDKTNKLLKNNVYTFDVDIQISKRQFKDLIETAFSVKITSVNSYVKSSKYYRSNNFEGMKKYYKRMFIKLNDLETIPFFSCL</sequence>
<geneLocation type="chloroplast" evidence="8"/>
<keyword evidence="8" id="KW-0150">Chloroplast</keyword>
<evidence type="ECO:0000313" key="8">
    <source>
        <dbReference type="EMBL" id="AKL82366.1"/>
    </source>
</evidence>
<name>A0A0G3VP02_EUGGR</name>
<dbReference type="Pfam" id="PF00276">
    <property type="entry name" value="Ribosomal_L23"/>
    <property type="match status" value="1"/>
</dbReference>
<comment type="subunit">
    <text evidence="6">Part of the 50S ribosomal subunit.</text>
</comment>
<dbReference type="AlphaFoldDB" id="A0A0G3VP02"/>
<dbReference type="SUPFAM" id="SSF54189">
    <property type="entry name" value="Ribosomal proteins S24e, L23 and L15e"/>
    <property type="match status" value="1"/>
</dbReference>
<proteinExistence type="inferred from homology"/>
<evidence type="ECO:0000256" key="3">
    <source>
        <dbReference type="ARBA" id="ARBA00022884"/>
    </source>
</evidence>
<dbReference type="EMBL" id="KP686076">
    <property type="protein sequence ID" value="AKL82366.1"/>
    <property type="molecule type" value="Genomic_DNA"/>
</dbReference>
<keyword evidence="5 6" id="KW-0687">Ribonucleoprotein</keyword>